<evidence type="ECO:0000256" key="2">
    <source>
        <dbReference type="ARBA" id="ARBA00007399"/>
    </source>
</evidence>
<evidence type="ECO:0000256" key="5">
    <source>
        <dbReference type="ARBA" id="ARBA00023186"/>
    </source>
</evidence>
<organism evidence="9 10">
    <name type="scientific">Metapseudomonas resinovorans</name>
    <name type="common">Pseudomonas resinovorans</name>
    <dbReference type="NCBI Taxonomy" id="53412"/>
    <lineage>
        <taxon>Bacteria</taxon>
        <taxon>Pseudomonadati</taxon>
        <taxon>Pseudomonadota</taxon>
        <taxon>Gammaproteobacteria</taxon>
        <taxon>Pseudomonadales</taxon>
        <taxon>Pseudomonadaceae</taxon>
        <taxon>Metapseudomonas</taxon>
    </lineage>
</organism>
<dbReference type="Proteomes" id="UP001211689">
    <property type="component" value="Unassembled WGS sequence"/>
</dbReference>
<evidence type="ECO:0000256" key="1">
    <source>
        <dbReference type="ARBA" id="ARBA00004418"/>
    </source>
</evidence>
<dbReference type="InterPro" id="IPR013783">
    <property type="entry name" value="Ig-like_fold"/>
</dbReference>
<keyword evidence="3 6" id="KW-0732">Signal</keyword>
<comment type="subcellular location">
    <subcellularLocation>
        <location evidence="1">Periplasm</location>
    </subcellularLocation>
</comment>
<dbReference type="SUPFAM" id="SSF49354">
    <property type="entry name" value="PapD-like"/>
    <property type="match status" value="1"/>
</dbReference>
<reference evidence="9 10" key="1">
    <citation type="submission" date="2022-07" db="EMBL/GenBank/DDBJ databases">
        <title>Genome Analysis of Selected Gammaproteobacteria from Nigerian Food snails.</title>
        <authorList>
            <person name="Okafor A.C."/>
        </authorList>
    </citation>
    <scope>NUCLEOTIDE SEQUENCE [LARGE SCALE GENOMIC DNA]</scope>
    <source>
        <strain evidence="9 10">Awg 2</strain>
    </source>
</reference>
<evidence type="ECO:0000313" key="9">
    <source>
        <dbReference type="EMBL" id="MDA8481689.1"/>
    </source>
</evidence>
<feature type="domain" description="Pili assembly chaperone C-terminal" evidence="8">
    <location>
        <begin position="169"/>
        <end position="230"/>
    </location>
</feature>
<keyword evidence="5" id="KW-0143">Chaperone</keyword>
<dbReference type="PANTHER" id="PTHR30251:SF2">
    <property type="entry name" value="FIMBRIAL CHAPERONE YADV-RELATED"/>
    <property type="match status" value="1"/>
</dbReference>
<evidence type="ECO:0000313" key="10">
    <source>
        <dbReference type="Proteomes" id="UP001211689"/>
    </source>
</evidence>
<dbReference type="EMBL" id="JANEWF010000001">
    <property type="protein sequence ID" value="MDA8481689.1"/>
    <property type="molecule type" value="Genomic_DNA"/>
</dbReference>
<dbReference type="InterPro" id="IPR008962">
    <property type="entry name" value="PapD-like_sf"/>
</dbReference>
<dbReference type="InterPro" id="IPR016147">
    <property type="entry name" value="Pili_assmbl_chaperone_N"/>
</dbReference>
<comment type="similarity">
    <text evidence="2">Belongs to the periplasmic pilus chaperone family.</text>
</comment>
<dbReference type="RefSeq" id="WP_271469842.1">
    <property type="nucleotide sequence ID" value="NZ_JANEWF010000001.1"/>
</dbReference>
<dbReference type="Gene3D" id="2.60.40.10">
    <property type="entry name" value="Immunoglobulins"/>
    <property type="match status" value="2"/>
</dbReference>
<comment type="caution">
    <text evidence="9">The sequence shown here is derived from an EMBL/GenBank/DDBJ whole genome shotgun (WGS) entry which is preliminary data.</text>
</comment>
<feature type="signal peptide" evidence="6">
    <location>
        <begin position="1"/>
        <end position="25"/>
    </location>
</feature>
<name>A0ABT4XYW6_METRE</name>
<dbReference type="InterPro" id="IPR050643">
    <property type="entry name" value="Periplasmic_pilus_chap"/>
</dbReference>
<evidence type="ECO:0000256" key="4">
    <source>
        <dbReference type="ARBA" id="ARBA00022764"/>
    </source>
</evidence>
<dbReference type="SUPFAM" id="SSF49584">
    <property type="entry name" value="Periplasmic chaperone C-domain"/>
    <property type="match status" value="1"/>
</dbReference>
<proteinExistence type="inferred from homology"/>
<keyword evidence="4" id="KW-0574">Periplasm</keyword>
<accession>A0ABT4XYW6</accession>
<evidence type="ECO:0000256" key="3">
    <source>
        <dbReference type="ARBA" id="ARBA00022729"/>
    </source>
</evidence>
<dbReference type="PRINTS" id="PR00969">
    <property type="entry name" value="CHAPERONPILI"/>
</dbReference>
<dbReference type="Pfam" id="PF00345">
    <property type="entry name" value="PapD_N"/>
    <property type="match status" value="1"/>
</dbReference>
<dbReference type="InterPro" id="IPR016148">
    <property type="entry name" value="Pili_assmbl_chaperone_C"/>
</dbReference>
<dbReference type="PANTHER" id="PTHR30251">
    <property type="entry name" value="PILUS ASSEMBLY CHAPERONE"/>
    <property type="match status" value="1"/>
</dbReference>
<keyword evidence="10" id="KW-1185">Reference proteome</keyword>
<evidence type="ECO:0000256" key="6">
    <source>
        <dbReference type="SAM" id="SignalP"/>
    </source>
</evidence>
<protein>
    <submittedName>
        <fullName evidence="9">Molecular chaperone</fullName>
    </submittedName>
</protein>
<sequence length="240" mass="26746">MRPTKTISSRFVAAFFALLSNSAWADINFDGYTRFIFESSHKQLTFNVVNEANEAALVQVTLDWGENRNSAYVPMALSRPLLVIPANGKASVDILYEGTGLPDNQESFFLLSVLEVPKKPTEENVAQITLQHNLKLFYRPHLSESREEAVEKLRWTRANRDAPVQLQANNDSPYYLTLTEIGLLGAQGQHCGTPVNHLMVAPFSTFDLAIPDCVEPPSQLSYQVISDGGVAHPRKYDLPP</sequence>
<evidence type="ECO:0000259" key="8">
    <source>
        <dbReference type="Pfam" id="PF02753"/>
    </source>
</evidence>
<feature type="chain" id="PRO_5045569953" evidence="6">
    <location>
        <begin position="26"/>
        <end position="240"/>
    </location>
</feature>
<dbReference type="InterPro" id="IPR036316">
    <property type="entry name" value="Pili_assmbl_chap_C_dom_sf"/>
</dbReference>
<feature type="domain" description="Pili assembly chaperone N-terminal" evidence="7">
    <location>
        <begin position="32"/>
        <end position="141"/>
    </location>
</feature>
<evidence type="ECO:0000259" key="7">
    <source>
        <dbReference type="Pfam" id="PF00345"/>
    </source>
</evidence>
<gene>
    <name evidence="9" type="ORF">NNO07_01310</name>
</gene>
<dbReference type="Pfam" id="PF02753">
    <property type="entry name" value="PapD_C"/>
    <property type="match status" value="1"/>
</dbReference>
<dbReference type="InterPro" id="IPR001829">
    <property type="entry name" value="Pili_assmbl_chaperone_bac"/>
</dbReference>